<organism evidence="2 3">
    <name type="scientific">Didymodactylos carnosus</name>
    <dbReference type="NCBI Taxonomy" id="1234261"/>
    <lineage>
        <taxon>Eukaryota</taxon>
        <taxon>Metazoa</taxon>
        <taxon>Spiralia</taxon>
        <taxon>Gnathifera</taxon>
        <taxon>Rotifera</taxon>
        <taxon>Eurotatoria</taxon>
        <taxon>Bdelloidea</taxon>
        <taxon>Philodinida</taxon>
        <taxon>Philodinidae</taxon>
        <taxon>Didymodactylos</taxon>
    </lineage>
</organism>
<dbReference type="Proteomes" id="UP000681722">
    <property type="component" value="Unassembled WGS sequence"/>
</dbReference>
<protein>
    <recommendedName>
        <fullName evidence="1">NAD(P)-binding domain-containing protein</fullName>
    </recommendedName>
</protein>
<dbReference type="PANTHER" id="PTHR43355:SF2">
    <property type="entry name" value="FLAVIN REDUCTASE (NADPH)"/>
    <property type="match status" value="1"/>
</dbReference>
<dbReference type="SUPFAM" id="SSF51735">
    <property type="entry name" value="NAD(P)-binding Rossmann-fold domains"/>
    <property type="match status" value="1"/>
</dbReference>
<dbReference type="Pfam" id="PF13460">
    <property type="entry name" value="NAD_binding_10"/>
    <property type="match status" value="1"/>
</dbReference>
<dbReference type="GO" id="GO:0016646">
    <property type="term" value="F:oxidoreductase activity, acting on the CH-NH group of donors, NAD or NADP as acceptor"/>
    <property type="evidence" value="ECO:0007669"/>
    <property type="project" value="TreeGrafter"/>
</dbReference>
<evidence type="ECO:0000313" key="2">
    <source>
        <dbReference type="EMBL" id="CAF4351884.1"/>
    </source>
</evidence>
<dbReference type="AlphaFoldDB" id="A0A8S2UR33"/>
<dbReference type="OrthoDB" id="419598at2759"/>
<reference evidence="2" key="1">
    <citation type="submission" date="2021-02" db="EMBL/GenBank/DDBJ databases">
        <authorList>
            <person name="Nowell W R."/>
        </authorList>
    </citation>
    <scope>NUCLEOTIDE SEQUENCE</scope>
</reference>
<dbReference type="InterPro" id="IPR036291">
    <property type="entry name" value="NAD(P)-bd_dom_sf"/>
</dbReference>
<dbReference type="InterPro" id="IPR016040">
    <property type="entry name" value="NAD(P)-bd_dom"/>
</dbReference>
<dbReference type="InterPro" id="IPR051606">
    <property type="entry name" value="Polyketide_Oxido-like"/>
</dbReference>
<name>A0A8S2UR33_9BILA</name>
<sequence>MVKVALYGASGDIGGAILAELLDRNHVVLSIVRDPRKLDNVKHENLTIVKGDIFDENDVAEKVRGYDAVISAYGPGRREGEHNSTLETYTRLLMKATQLLFAGTAKAGVKRIITVGGAGTLKVKPNVQLMDTDELPREWYHHASAHRDAKKYIENIDTKLDWTILSGSAYIHPGEKTGKFRLGLEDLLRDQDGISHISMGDYAQAIVDELEEGKHIRQRFTVGY</sequence>
<dbReference type="Gene3D" id="3.40.50.720">
    <property type="entry name" value="NAD(P)-binding Rossmann-like Domain"/>
    <property type="match status" value="1"/>
</dbReference>
<accession>A0A8S2UR33</accession>
<dbReference type="PANTHER" id="PTHR43355">
    <property type="entry name" value="FLAVIN REDUCTASE (NADPH)"/>
    <property type="match status" value="1"/>
</dbReference>
<comment type="caution">
    <text evidence="2">The sequence shown here is derived from an EMBL/GenBank/DDBJ whole genome shotgun (WGS) entry which is preliminary data.</text>
</comment>
<gene>
    <name evidence="2" type="ORF">SRO942_LOCUS36863</name>
</gene>
<evidence type="ECO:0000313" key="3">
    <source>
        <dbReference type="Proteomes" id="UP000681722"/>
    </source>
</evidence>
<evidence type="ECO:0000259" key="1">
    <source>
        <dbReference type="Pfam" id="PF13460"/>
    </source>
</evidence>
<feature type="domain" description="NAD(P)-binding" evidence="1">
    <location>
        <begin position="8"/>
        <end position="208"/>
    </location>
</feature>
<proteinExistence type="predicted"/>
<dbReference type="EMBL" id="CAJOBC010087058">
    <property type="protein sequence ID" value="CAF4351884.1"/>
    <property type="molecule type" value="Genomic_DNA"/>
</dbReference>